<proteinExistence type="predicted"/>
<dbReference type="Pfam" id="PF12686">
    <property type="entry name" value="DUF3800"/>
    <property type="match status" value="1"/>
</dbReference>
<name>A0ABS1RA31_9SPHI</name>
<dbReference type="InterPro" id="IPR024524">
    <property type="entry name" value="DUF3800"/>
</dbReference>
<gene>
    <name evidence="1" type="ORF">JKG61_22430</name>
</gene>
<dbReference type="RefSeq" id="WP_202105247.1">
    <property type="nucleotide sequence ID" value="NZ_JAERTY010000020.1"/>
</dbReference>
<reference evidence="1 2" key="1">
    <citation type="submission" date="2021-01" db="EMBL/GenBank/DDBJ databases">
        <title>C459-1 draft genome sequence.</title>
        <authorList>
            <person name="Zhang X.-F."/>
        </authorList>
    </citation>
    <scope>NUCLEOTIDE SEQUENCE [LARGE SCALE GENOMIC DNA]</scope>
    <source>
        <strain evidence="2">C459-1</strain>
    </source>
</reference>
<dbReference type="EMBL" id="JAERTY010000020">
    <property type="protein sequence ID" value="MBL1411533.1"/>
    <property type="molecule type" value="Genomic_DNA"/>
</dbReference>
<dbReference type="Proteomes" id="UP000625283">
    <property type="component" value="Unassembled WGS sequence"/>
</dbReference>
<protein>
    <submittedName>
        <fullName evidence="1">DUF3800 domain-containing protein</fullName>
    </submittedName>
</protein>
<sequence>MGKTFNFYCDESTHIENDGHPYMILSYVSTPYHYLKSHNQRIREMKIRHHYIGEMKWSKLSKSQYPFYSDLIDYFFSSELQFRAIIIDKAQLNHTAHNQSHNDFYDKMYYQLLNKKIHPHYDYNIYLDIKDTHSYEKAKSLKSYLCRDYQSVRNLQIIRSYESELMQLTDVLMGALNYKIRGLNRVTAKNNIIAKIEKHTQHNLTRSTSRDEDKFNLFFIDLSHGF</sequence>
<keyword evidence="2" id="KW-1185">Reference proteome</keyword>
<organism evidence="1 2">
    <name type="scientific">Sphingobacterium faecale</name>
    <dbReference type="NCBI Taxonomy" id="2803775"/>
    <lineage>
        <taxon>Bacteria</taxon>
        <taxon>Pseudomonadati</taxon>
        <taxon>Bacteroidota</taxon>
        <taxon>Sphingobacteriia</taxon>
        <taxon>Sphingobacteriales</taxon>
        <taxon>Sphingobacteriaceae</taxon>
        <taxon>Sphingobacterium</taxon>
    </lineage>
</organism>
<comment type="caution">
    <text evidence="1">The sequence shown here is derived from an EMBL/GenBank/DDBJ whole genome shotgun (WGS) entry which is preliminary data.</text>
</comment>
<evidence type="ECO:0000313" key="1">
    <source>
        <dbReference type="EMBL" id="MBL1411533.1"/>
    </source>
</evidence>
<accession>A0ABS1RA31</accession>
<evidence type="ECO:0000313" key="2">
    <source>
        <dbReference type="Proteomes" id="UP000625283"/>
    </source>
</evidence>